<dbReference type="PANTHER" id="PTHR30146">
    <property type="entry name" value="LACI-RELATED TRANSCRIPTIONAL REPRESSOR"/>
    <property type="match status" value="1"/>
</dbReference>
<dbReference type="EMBL" id="RKHY01000001">
    <property type="protein sequence ID" value="ROS43974.1"/>
    <property type="molecule type" value="Genomic_DNA"/>
</dbReference>
<name>A0A3N2H4Z1_9PSEU</name>
<keyword evidence="3" id="KW-0804">Transcription</keyword>
<dbReference type="RefSeq" id="WP_231960832.1">
    <property type="nucleotide sequence ID" value="NZ_RKHY01000001.1"/>
</dbReference>
<dbReference type="InterPro" id="IPR046335">
    <property type="entry name" value="LacI/GalR-like_sensor"/>
</dbReference>
<dbReference type="SMART" id="SM00354">
    <property type="entry name" value="HTH_LACI"/>
    <property type="match status" value="1"/>
</dbReference>
<dbReference type="GO" id="GO:0000976">
    <property type="term" value="F:transcription cis-regulatory region binding"/>
    <property type="evidence" value="ECO:0007669"/>
    <property type="project" value="TreeGrafter"/>
</dbReference>
<evidence type="ECO:0000259" key="4">
    <source>
        <dbReference type="PROSITE" id="PS50932"/>
    </source>
</evidence>
<dbReference type="InterPro" id="IPR010982">
    <property type="entry name" value="Lambda_DNA-bd_dom_sf"/>
</dbReference>
<dbReference type="InterPro" id="IPR028082">
    <property type="entry name" value="Peripla_BP_I"/>
</dbReference>
<dbReference type="CDD" id="cd01392">
    <property type="entry name" value="HTH_LacI"/>
    <property type="match status" value="1"/>
</dbReference>
<keyword evidence="2" id="KW-0238">DNA-binding</keyword>
<keyword evidence="1" id="KW-0805">Transcription regulation</keyword>
<reference evidence="5 6" key="1">
    <citation type="submission" date="2018-11" db="EMBL/GenBank/DDBJ databases">
        <title>Sequencing the genomes of 1000 actinobacteria strains.</title>
        <authorList>
            <person name="Klenk H.-P."/>
        </authorList>
    </citation>
    <scope>NUCLEOTIDE SEQUENCE [LARGE SCALE GENOMIC DNA]</scope>
    <source>
        <strain evidence="5 6">DSM 44348</strain>
    </source>
</reference>
<organism evidence="5 6">
    <name type="scientific">Amycolatopsis thermoflava</name>
    <dbReference type="NCBI Taxonomy" id="84480"/>
    <lineage>
        <taxon>Bacteria</taxon>
        <taxon>Bacillati</taxon>
        <taxon>Actinomycetota</taxon>
        <taxon>Actinomycetes</taxon>
        <taxon>Pseudonocardiales</taxon>
        <taxon>Pseudonocardiaceae</taxon>
        <taxon>Amycolatopsis</taxon>
        <taxon>Amycolatopsis methanolica group</taxon>
    </lineage>
</organism>
<evidence type="ECO:0000256" key="2">
    <source>
        <dbReference type="ARBA" id="ARBA00023125"/>
    </source>
</evidence>
<dbReference type="SUPFAM" id="SSF53822">
    <property type="entry name" value="Periplasmic binding protein-like I"/>
    <property type="match status" value="1"/>
</dbReference>
<dbReference type="GeneID" id="301847661"/>
<keyword evidence="6" id="KW-1185">Reference proteome</keyword>
<feature type="domain" description="HTH lacI-type" evidence="4">
    <location>
        <begin position="7"/>
        <end position="61"/>
    </location>
</feature>
<dbReference type="Gene3D" id="1.10.260.40">
    <property type="entry name" value="lambda repressor-like DNA-binding domains"/>
    <property type="match status" value="1"/>
</dbReference>
<dbReference type="Pfam" id="PF13377">
    <property type="entry name" value="Peripla_BP_3"/>
    <property type="match status" value="1"/>
</dbReference>
<comment type="caution">
    <text evidence="5">The sequence shown here is derived from an EMBL/GenBank/DDBJ whole genome shotgun (WGS) entry which is preliminary data.</text>
</comment>
<dbReference type="GO" id="GO:0003700">
    <property type="term" value="F:DNA-binding transcription factor activity"/>
    <property type="evidence" value="ECO:0007669"/>
    <property type="project" value="TreeGrafter"/>
</dbReference>
<dbReference type="CDD" id="cd06267">
    <property type="entry name" value="PBP1_LacI_sugar_binding-like"/>
    <property type="match status" value="1"/>
</dbReference>
<protein>
    <submittedName>
        <fullName evidence="5">LacI family transcriptional regulator</fullName>
    </submittedName>
</protein>
<dbReference type="InterPro" id="IPR000843">
    <property type="entry name" value="HTH_LacI"/>
</dbReference>
<evidence type="ECO:0000313" key="5">
    <source>
        <dbReference type="EMBL" id="ROS43974.1"/>
    </source>
</evidence>
<gene>
    <name evidence="5" type="ORF">EDD35_6395</name>
</gene>
<accession>A0A3N2H4Z1</accession>
<evidence type="ECO:0000256" key="3">
    <source>
        <dbReference type="ARBA" id="ARBA00023163"/>
    </source>
</evidence>
<dbReference type="Proteomes" id="UP000274843">
    <property type="component" value="Unassembled WGS sequence"/>
</dbReference>
<dbReference type="PANTHER" id="PTHR30146:SF109">
    <property type="entry name" value="HTH-TYPE TRANSCRIPTIONAL REGULATOR GALS"/>
    <property type="match status" value="1"/>
</dbReference>
<dbReference type="SUPFAM" id="SSF47413">
    <property type="entry name" value="lambda repressor-like DNA-binding domains"/>
    <property type="match status" value="1"/>
</dbReference>
<proteinExistence type="predicted"/>
<dbReference type="PROSITE" id="PS00356">
    <property type="entry name" value="HTH_LACI_1"/>
    <property type="match status" value="1"/>
</dbReference>
<dbReference type="Pfam" id="PF00356">
    <property type="entry name" value="LacI"/>
    <property type="match status" value="1"/>
</dbReference>
<sequence length="345" mass="37713">MSDNTRATMRDVARLAEVSLKTVSRVVNGVSSVNPEIAARVRRAARQLNYQPNLTASTLRRRDGRSTIIGLLVDDVANPFSASLYRAVEDVANTHNVSVAAGSVHEDPDRERRLVTNFIGRQVDGLIVMSTAHDHSYLRDHQQAGTPVVFADRPPVLLAADSVLSDNRRGAERGTRYLVESGHRRIAYLGHKINRVTAIERYRGYLDGLARAGVPEDLELVRHDLSSLDLVDAAIADMLALADPPTAVFTSQNLVTIRAIRSLRARGLQHSIAMVGFDDFLLADMLEPSVTVIAQDPTAMGRLAAEILFRRIGGDQSPPQQHVLDSELVVRESGLIGQPAVQPMS</sequence>
<dbReference type="Gene3D" id="3.40.50.2300">
    <property type="match status" value="2"/>
</dbReference>
<evidence type="ECO:0000256" key="1">
    <source>
        <dbReference type="ARBA" id="ARBA00023015"/>
    </source>
</evidence>
<dbReference type="PROSITE" id="PS50932">
    <property type="entry name" value="HTH_LACI_2"/>
    <property type="match status" value="1"/>
</dbReference>
<evidence type="ECO:0000313" key="6">
    <source>
        <dbReference type="Proteomes" id="UP000274843"/>
    </source>
</evidence>
<dbReference type="AlphaFoldDB" id="A0A3N2H4Z1"/>